<feature type="binding site" evidence="5">
    <location>
        <position position="89"/>
    </location>
    <ligand>
        <name>[4Fe-4S] cluster</name>
        <dbReference type="ChEBI" id="CHEBI:49883"/>
        <note>4Fe-4S-S-AdoMet</note>
    </ligand>
</feature>
<accession>A0A7C2ZHR9</accession>
<evidence type="ECO:0000256" key="4">
    <source>
        <dbReference type="ARBA" id="ARBA00023014"/>
    </source>
</evidence>
<dbReference type="GO" id="GO:0003824">
    <property type="term" value="F:catalytic activity"/>
    <property type="evidence" value="ECO:0007669"/>
    <property type="project" value="InterPro"/>
</dbReference>
<feature type="domain" description="Radical SAM core" evidence="6">
    <location>
        <begin position="77"/>
        <end position="208"/>
    </location>
</feature>
<keyword evidence="2 5" id="KW-0479">Metal-binding</keyword>
<dbReference type="PANTHER" id="PTHR43075">
    <property type="entry name" value="FORMATE LYASE ACTIVATING ENZYME, PUTATIVE (AFU_ORTHOLOGUE AFUA_2G15630)-RELATED"/>
    <property type="match status" value="1"/>
</dbReference>
<dbReference type="SFLD" id="SFLDG01099">
    <property type="entry name" value="Uncharacterised_Radical_SAM_Su"/>
    <property type="match status" value="1"/>
</dbReference>
<comment type="caution">
    <text evidence="7">The sequence shown here is derived from an EMBL/GenBank/DDBJ whole genome shotgun (WGS) entry which is preliminary data.</text>
</comment>
<dbReference type="SUPFAM" id="SSF102114">
    <property type="entry name" value="Radical SAM enzymes"/>
    <property type="match status" value="1"/>
</dbReference>
<proteinExistence type="predicted"/>
<dbReference type="InterPro" id="IPR013785">
    <property type="entry name" value="Aldolase_TIM"/>
</dbReference>
<name>A0A7C2ZHR9_9AQUI</name>
<dbReference type="EMBL" id="DSFP01000016">
    <property type="protein sequence ID" value="HEW45192.1"/>
    <property type="molecule type" value="Genomic_DNA"/>
</dbReference>
<gene>
    <name evidence="7" type="ORF">ENO47_00730</name>
</gene>
<dbReference type="PANTHER" id="PTHR43075:SF1">
    <property type="entry name" value="FORMATE LYASE ACTIVATING ENZYME, PUTATIVE (AFU_ORTHOLOGUE AFUA_2G15630)-RELATED"/>
    <property type="match status" value="1"/>
</dbReference>
<dbReference type="Gene3D" id="3.20.20.70">
    <property type="entry name" value="Aldolase class I"/>
    <property type="match status" value="1"/>
</dbReference>
<dbReference type="InterPro" id="IPR040085">
    <property type="entry name" value="MJ0674-like"/>
</dbReference>
<sequence length="297" mass="34279">MPYPSYLNLTEKDWEERVEKALDMLKSCRVCPHRCGVNRLEGELGYCKTGRYAIVADYFPHRGEERPIRGKRGSGTVFFSYCNMRCVYCQNYTISQLGEGEETRPEELSEIFLTLQRLGCHNINLVSPSHVVPQILEALYLAVKKGLRIPIVYNTSSYDSLESLKLLDGIVDIYLADFKYGDSSTGRKYSKVKSYYEVALEAIREMHRQVGDLKVDEEGIAIRGLLIRHLVLPNGLAGTQKVLESLKEISPQTYINIMDQYRPYYKAYDYPELSRRINYKEYQEALNFAKSFKLVLD</sequence>
<dbReference type="SFLD" id="SFLDS00029">
    <property type="entry name" value="Radical_SAM"/>
    <property type="match status" value="1"/>
</dbReference>
<dbReference type="GO" id="GO:0051536">
    <property type="term" value="F:iron-sulfur cluster binding"/>
    <property type="evidence" value="ECO:0007669"/>
    <property type="project" value="UniProtKB-KW"/>
</dbReference>
<evidence type="ECO:0000256" key="2">
    <source>
        <dbReference type="ARBA" id="ARBA00022723"/>
    </source>
</evidence>
<dbReference type="InterPro" id="IPR016431">
    <property type="entry name" value="Pyrv-formate_lyase-activ_prd"/>
</dbReference>
<keyword evidence="1 5" id="KW-0949">S-adenosyl-L-methionine</keyword>
<evidence type="ECO:0000256" key="1">
    <source>
        <dbReference type="ARBA" id="ARBA00022691"/>
    </source>
</evidence>
<dbReference type="InterPro" id="IPR058240">
    <property type="entry name" value="rSAM_sf"/>
</dbReference>
<feature type="binding site" evidence="5">
    <location>
        <position position="86"/>
    </location>
    <ligand>
        <name>[4Fe-4S] cluster</name>
        <dbReference type="ChEBI" id="CHEBI:49883"/>
        <note>4Fe-4S-S-AdoMet</note>
    </ligand>
</feature>
<dbReference type="CDD" id="cd01335">
    <property type="entry name" value="Radical_SAM"/>
    <property type="match status" value="1"/>
</dbReference>
<dbReference type="PIRSF" id="PIRSF004869">
    <property type="entry name" value="PflX_prd"/>
    <property type="match status" value="1"/>
</dbReference>
<keyword evidence="4 5" id="KW-0411">Iron-sulfur</keyword>
<evidence type="ECO:0000256" key="5">
    <source>
        <dbReference type="PIRSR" id="PIRSR004869-50"/>
    </source>
</evidence>
<evidence type="ECO:0000259" key="6">
    <source>
        <dbReference type="Pfam" id="PF04055"/>
    </source>
</evidence>
<reference evidence="7" key="1">
    <citation type="journal article" date="2020" name="mSystems">
        <title>Genome- and Community-Level Interaction Insights into Carbon Utilization and Element Cycling Functions of Hydrothermarchaeota in Hydrothermal Sediment.</title>
        <authorList>
            <person name="Zhou Z."/>
            <person name="Liu Y."/>
            <person name="Xu W."/>
            <person name="Pan J."/>
            <person name="Luo Z.H."/>
            <person name="Li M."/>
        </authorList>
    </citation>
    <scope>NUCLEOTIDE SEQUENCE [LARGE SCALE GENOMIC DNA]</scope>
    <source>
        <strain evidence="7">SpSt-132</strain>
    </source>
</reference>
<protein>
    <submittedName>
        <fullName evidence="7">Radical SAM protein</fullName>
    </submittedName>
</protein>
<organism evidence="7">
    <name type="scientific">Hydrogenobacter sp</name>
    <dbReference type="NCBI Taxonomy" id="2152829"/>
    <lineage>
        <taxon>Bacteria</taxon>
        <taxon>Pseudomonadati</taxon>
        <taxon>Aquificota</taxon>
        <taxon>Aquificia</taxon>
        <taxon>Aquificales</taxon>
        <taxon>Aquificaceae</taxon>
        <taxon>Hydrogenobacter</taxon>
    </lineage>
</organism>
<dbReference type="InterPro" id="IPR007197">
    <property type="entry name" value="rSAM"/>
</dbReference>
<dbReference type="AlphaFoldDB" id="A0A7C2ZHR9"/>
<dbReference type="Pfam" id="PF04055">
    <property type="entry name" value="Radical_SAM"/>
    <property type="match status" value="1"/>
</dbReference>
<dbReference type="GO" id="GO:0046872">
    <property type="term" value="F:metal ion binding"/>
    <property type="evidence" value="ECO:0007669"/>
    <property type="project" value="UniProtKB-KW"/>
</dbReference>
<feature type="binding site" evidence="5">
    <location>
        <position position="82"/>
    </location>
    <ligand>
        <name>[4Fe-4S] cluster</name>
        <dbReference type="ChEBI" id="CHEBI:49883"/>
        <note>4Fe-4S-S-AdoMet</note>
    </ligand>
</feature>
<keyword evidence="3 5" id="KW-0408">Iron</keyword>
<evidence type="ECO:0000313" key="7">
    <source>
        <dbReference type="EMBL" id="HEW45192.1"/>
    </source>
</evidence>
<evidence type="ECO:0000256" key="3">
    <source>
        <dbReference type="ARBA" id="ARBA00023004"/>
    </source>
</evidence>
<comment type="cofactor">
    <cofactor evidence="5">
        <name>[4Fe-4S] cluster</name>
        <dbReference type="ChEBI" id="CHEBI:49883"/>
    </cofactor>
    <text evidence="5">Binds 1 [4Fe-4S] cluster. The cluster is coordinated with 3 cysteines and an exchangeable S-adenosyl-L-methionine.</text>
</comment>